<sequence length="102" mass="10816">AARALHTTAQLTAPTIHERESKRVLACGADIVASAAATLTEEAQRSHEPGVKILGERLRAGQLQLDDTLLQLDDVAADKRVSIGTLTTQRARFVSSASAAQK</sequence>
<accession>A0A1E1WT92</accession>
<name>A0A1E1WT92_PECGO</name>
<proteinExistence type="predicted"/>
<protein>
    <submittedName>
        <fullName evidence="1">Uncharacterized protein</fullName>
    </submittedName>
</protein>
<feature type="non-terminal residue" evidence="1">
    <location>
        <position position="102"/>
    </location>
</feature>
<evidence type="ECO:0000313" key="1">
    <source>
        <dbReference type="EMBL" id="JAT90263.1"/>
    </source>
</evidence>
<gene>
    <name evidence="1" type="ORF">g.19785</name>
</gene>
<organism evidence="1">
    <name type="scientific">Pectinophora gossypiella</name>
    <name type="common">Cotton pink bollworm</name>
    <name type="synonym">Depressaria gossypiella</name>
    <dbReference type="NCBI Taxonomy" id="13191"/>
    <lineage>
        <taxon>Eukaryota</taxon>
        <taxon>Metazoa</taxon>
        <taxon>Ecdysozoa</taxon>
        <taxon>Arthropoda</taxon>
        <taxon>Hexapoda</taxon>
        <taxon>Insecta</taxon>
        <taxon>Pterygota</taxon>
        <taxon>Neoptera</taxon>
        <taxon>Endopterygota</taxon>
        <taxon>Lepidoptera</taxon>
        <taxon>Glossata</taxon>
        <taxon>Ditrysia</taxon>
        <taxon>Gelechioidea</taxon>
        <taxon>Gelechiidae</taxon>
        <taxon>Apatetrinae</taxon>
        <taxon>Pectinophora</taxon>
    </lineage>
</organism>
<feature type="non-terminal residue" evidence="1">
    <location>
        <position position="1"/>
    </location>
</feature>
<reference evidence="1" key="1">
    <citation type="submission" date="2015-09" db="EMBL/GenBank/DDBJ databases">
        <title>De novo assembly of Pectinophora gossypiella (Pink Bollworm) gut transcriptome.</title>
        <authorList>
            <person name="Tassone E.E."/>
        </authorList>
    </citation>
    <scope>NUCLEOTIDE SEQUENCE</scope>
</reference>
<dbReference type="AlphaFoldDB" id="A0A1E1WT92"/>
<dbReference type="EMBL" id="GDQN01000791">
    <property type="protein sequence ID" value="JAT90263.1"/>
    <property type="molecule type" value="Transcribed_RNA"/>
</dbReference>
<dbReference type="OrthoDB" id="29742at2759"/>